<dbReference type="InterPro" id="IPR036148">
    <property type="entry name" value="MmgE/PrpD_sf"/>
</dbReference>
<evidence type="ECO:0000313" key="2">
    <source>
        <dbReference type="EMBL" id="MCY0389300.1"/>
    </source>
</evidence>
<evidence type="ECO:0000313" key="3">
    <source>
        <dbReference type="Proteomes" id="UP001082899"/>
    </source>
</evidence>
<reference evidence="2" key="1">
    <citation type="submission" date="2022-11" db="EMBL/GenBank/DDBJ databases">
        <title>Robbsia betulipollinis sp. nov., isolated from pollen of birch (Betula pendula).</title>
        <authorList>
            <person name="Shi H."/>
            <person name="Ambika Manirajan B."/>
            <person name="Ratering S."/>
            <person name="Geissler-Plaum R."/>
            <person name="Schnell S."/>
        </authorList>
    </citation>
    <scope>NUCLEOTIDE SEQUENCE</scope>
    <source>
        <strain evidence="2">Bb-Pol-6</strain>
    </source>
</reference>
<protein>
    <submittedName>
        <fullName evidence="2">MmgE/PrpD family protein</fullName>
    </submittedName>
</protein>
<comment type="caution">
    <text evidence="2">The sequence shown here is derived from an EMBL/GenBank/DDBJ whole genome shotgun (WGS) entry which is preliminary data.</text>
</comment>
<dbReference type="Proteomes" id="UP001082899">
    <property type="component" value="Unassembled WGS sequence"/>
</dbReference>
<accession>A0ABT3ZTQ6</accession>
<dbReference type="Gene3D" id="1.10.4100.10">
    <property type="entry name" value="2-methylcitrate dehydratase PrpD"/>
    <property type="match status" value="1"/>
</dbReference>
<dbReference type="EMBL" id="JAPMXC010000010">
    <property type="protein sequence ID" value="MCY0389300.1"/>
    <property type="molecule type" value="Genomic_DNA"/>
</dbReference>
<dbReference type="InterPro" id="IPR042183">
    <property type="entry name" value="MmgE/PrpD_sf_1"/>
</dbReference>
<keyword evidence="3" id="KW-1185">Reference proteome</keyword>
<dbReference type="Pfam" id="PF03972">
    <property type="entry name" value="MmgE_PrpD_N"/>
    <property type="match status" value="1"/>
</dbReference>
<dbReference type="InterPro" id="IPR045336">
    <property type="entry name" value="MmgE_PrpD_N"/>
</dbReference>
<evidence type="ECO:0000259" key="1">
    <source>
        <dbReference type="Pfam" id="PF03972"/>
    </source>
</evidence>
<gene>
    <name evidence="2" type="ORF">OVY01_19315</name>
</gene>
<dbReference type="RefSeq" id="WP_267849202.1">
    <property type="nucleotide sequence ID" value="NZ_JAPMXC010000010.1"/>
</dbReference>
<name>A0ABT3ZTQ6_9BURK</name>
<feature type="domain" description="MmgE/PrpD N-terminal" evidence="1">
    <location>
        <begin position="2"/>
        <end position="51"/>
    </location>
</feature>
<sequence length="80" mass="8697">MPGRSDRFGIVNAVFINGVGSHIFNYEDAYLKTILHPVGPAVSAILAFSEYHVVSIGFMPHCRSWPPVPGSPAIFNGRRG</sequence>
<proteinExistence type="predicted"/>
<dbReference type="SUPFAM" id="SSF103378">
    <property type="entry name" value="2-methylcitrate dehydratase PrpD"/>
    <property type="match status" value="1"/>
</dbReference>
<organism evidence="2 3">
    <name type="scientific">Robbsia betulipollinis</name>
    <dbReference type="NCBI Taxonomy" id="2981849"/>
    <lineage>
        <taxon>Bacteria</taxon>
        <taxon>Pseudomonadati</taxon>
        <taxon>Pseudomonadota</taxon>
        <taxon>Betaproteobacteria</taxon>
        <taxon>Burkholderiales</taxon>
        <taxon>Burkholderiaceae</taxon>
        <taxon>Robbsia</taxon>
    </lineage>
</organism>